<evidence type="ECO:0000256" key="3">
    <source>
        <dbReference type="ARBA" id="ARBA00023125"/>
    </source>
</evidence>
<sequence length="216" mass="24723">MTRSKNIFSVDHTTDDKKQLFIDATIASLSEHGYKGTTVRKIAEIAKVAPGLLTHYYSGKEVLIAESYRYMTKKFLGIFQERIAEKKNKPLEALQIFFFKTFEKDNLDPKVLRVWLAFWSLTLLHKELSHIHKETYQEYITSIEDMLTEAYSMEGRSVDPEVIKAQAIGINAILDGLWLEWCLNPETFSPAEGLQIVRGFVAKVTGLEVPEYEATP</sequence>
<keyword evidence="2" id="KW-0805">Transcription regulation</keyword>
<dbReference type="Pfam" id="PF13977">
    <property type="entry name" value="TetR_C_6"/>
    <property type="match status" value="1"/>
</dbReference>
<evidence type="ECO:0000313" key="7">
    <source>
        <dbReference type="EMBL" id="MFC3051927.1"/>
    </source>
</evidence>
<dbReference type="SUPFAM" id="SSF46689">
    <property type="entry name" value="Homeodomain-like"/>
    <property type="match status" value="1"/>
</dbReference>
<evidence type="ECO:0000313" key="8">
    <source>
        <dbReference type="Proteomes" id="UP001595444"/>
    </source>
</evidence>
<comment type="caution">
    <text evidence="7">The sequence shown here is derived from an EMBL/GenBank/DDBJ whole genome shotgun (WGS) entry which is preliminary data.</text>
</comment>
<dbReference type="InterPro" id="IPR039538">
    <property type="entry name" value="BetI_C"/>
</dbReference>
<evidence type="ECO:0000256" key="4">
    <source>
        <dbReference type="ARBA" id="ARBA00023163"/>
    </source>
</evidence>
<evidence type="ECO:0000256" key="5">
    <source>
        <dbReference type="PROSITE-ProRule" id="PRU00335"/>
    </source>
</evidence>
<dbReference type="Gene3D" id="1.10.357.10">
    <property type="entry name" value="Tetracycline Repressor, domain 2"/>
    <property type="match status" value="1"/>
</dbReference>
<gene>
    <name evidence="7" type="ORF">ACFOKA_08420</name>
</gene>
<organism evidence="7 8">
    <name type="scientific">Kordiimonas pumila</name>
    <dbReference type="NCBI Taxonomy" id="2161677"/>
    <lineage>
        <taxon>Bacteria</taxon>
        <taxon>Pseudomonadati</taxon>
        <taxon>Pseudomonadota</taxon>
        <taxon>Alphaproteobacteria</taxon>
        <taxon>Kordiimonadales</taxon>
        <taxon>Kordiimonadaceae</taxon>
        <taxon>Kordiimonas</taxon>
    </lineage>
</organism>
<dbReference type="RefSeq" id="WP_194215345.1">
    <property type="nucleotide sequence ID" value="NZ_CP061205.1"/>
</dbReference>
<dbReference type="PROSITE" id="PS50977">
    <property type="entry name" value="HTH_TETR_2"/>
    <property type="match status" value="1"/>
</dbReference>
<keyword evidence="3 5" id="KW-0238">DNA-binding</keyword>
<reference evidence="8" key="1">
    <citation type="journal article" date="2019" name="Int. J. Syst. Evol. Microbiol.">
        <title>The Global Catalogue of Microorganisms (GCM) 10K type strain sequencing project: providing services to taxonomists for standard genome sequencing and annotation.</title>
        <authorList>
            <consortium name="The Broad Institute Genomics Platform"/>
            <consortium name="The Broad Institute Genome Sequencing Center for Infectious Disease"/>
            <person name="Wu L."/>
            <person name="Ma J."/>
        </authorList>
    </citation>
    <scope>NUCLEOTIDE SEQUENCE [LARGE SCALE GENOMIC DNA]</scope>
    <source>
        <strain evidence="8">KCTC 62164</strain>
    </source>
</reference>
<evidence type="ECO:0000256" key="2">
    <source>
        <dbReference type="ARBA" id="ARBA00023015"/>
    </source>
</evidence>
<accession>A0ABV7D5I1</accession>
<dbReference type="EMBL" id="JBHRSL010000006">
    <property type="protein sequence ID" value="MFC3051927.1"/>
    <property type="molecule type" value="Genomic_DNA"/>
</dbReference>
<dbReference type="SUPFAM" id="SSF48498">
    <property type="entry name" value="Tetracyclin repressor-like, C-terminal domain"/>
    <property type="match status" value="1"/>
</dbReference>
<dbReference type="PANTHER" id="PTHR43479">
    <property type="entry name" value="ACREF/ENVCD OPERON REPRESSOR-RELATED"/>
    <property type="match status" value="1"/>
</dbReference>
<evidence type="ECO:0000256" key="1">
    <source>
        <dbReference type="ARBA" id="ARBA00022491"/>
    </source>
</evidence>
<keyword evidence="8" id="KW-1185">Reference proteome</keyword>
<dbReference type="InterPro" id="IPR036271">
    <property type="entry name" value="Tet_transcr_reg_TetR-rel_C_sf"/>
</dbReference>
<dbReference type="InterPro" id="IPR001647">
    <property type="entry name" value="HTH_TetR"/>
</dbReference>
<keyword evidence="4" id="KW-0804">Transcription</keyword>
<dbReference type="InterPro" id="IPR009057">
    <property type="entry name" value="Homeodomain-like_sf"/>
</dbReference>
<protein>
    <submittedName>
        <fullName evidence="7">TetR family transcriptional regulator C-terminal domain-containing protein</fullName>
    </submittedName>
</protein>
<name>A0ABV7D5I1_9PROT</name>
<feature type="domain" description="HTH tetR-type" evidence="6">
    <location>
        <begin position="15"/>
        <end position="75"/>
    </location>
</feature>
<dbReference type="Proteomes" id="UP001595444">
    <property type="component" value="Unassembled WGS sequence"/>
</dbReference>
<dbReference type="Pfam" id="PF00440">
    <property type="entry name" value="TetR_N"/>
    <property type="match status" value="1"/>
</dbReference>
<proteinExistence type="predicted"/>
<keyword evidence="1" id="KW-0678">Repressor</keyword>
<dbReference type="InterPro" id="IPR050624">
    <property type="entry name" value="HTH-type_Tx_Regulator"/>
</dbReference>
<evidence type="ECO:0000259" key="6">
    <source>
        <dbReference type="PROSITE" id="PS50977"/>
    </source>
</evidence>
<feature type="DNA-binding region" description="H-T-H motif" evidence="5">
    <location>
        <begin position="38"/>
        <end position="57"/>
    </location>
</feature>
<dbReference type="PANTHER" id="PTHR43479:SF11">
    <property type="entry name" value="ACREF_ENVCD OPERON REPRESSOR-RELATED"/>
    <property type="match status" value="1"/>
</dbReference>